<protein>
    <recommendedName>
        <fullName evidence="3">VWFD domain-containing protein</fullName>
    </recommendedName>
</protein>
<dbReference type="Proteomes" id="UP000604046">
    <property type="component" value="Unassembled WGS sequence"/>
</dbReference>
<dbReference type="AlphaFoldDB" id="A0A812KXA0"/>
<evidence type="ECO:0000313" key="1">
    <source>
        <dbReference type="EMBL" id="CAE7235085.1"/>
    </source>
</evidence>
<sequence>MTEMMSDLQNKVGSCCNCSTFKKDGQEVTGLCAAFGDPHYITFDGAQTTFVGDMVQWMVKSNSVWLQALSKGSQGRMMGFAAGGPFLFGHTLVVWKEDYNQPLKVSWDGELILQDDVSEFHFEQQPGVLDAYRRQSWDADVFDDRVLSLRTHMQFAVGTFPERFVTLPETGIYMFKLPRNIAVSLTGVDFMSVVVSMPPEAGQGGYCGDFNGDPDDDAEPIVPSWDRPIGRFLGPVPKAMSLFPEDLTVALLGDSAKEHSRMSEAEAVAAKIKSVKECPQPLLAKAEAACNGLQASFHKFCVFDVCMTKDLGAAGSVGAAAVVEHKVNARGVPVFMGHGRCLDKDGHGFMSFATKLRTDTACQQLLRTLALTDGVMGAQLKRGGHCEVLTTKNVDPTSTAIPGGWGMPDPPSEDVWQQISALPVQHLSAQADVHAQAVSPKLGDSEGLIADTTEDGSYNCWQLN</sequence>
<accession>A0A812KXA0</accession>
<organism evidence="1 2">
    <name type="scientific">Symbiodinium natans</name>
    <dbReference type="NCBI Taxonomy" id="878477"/>
    <lineage>
        <taxon>Eukaryota</taxon>
        <taxon>Sar</taxon>
        <taxon>Alveolata</taxon>
        <taxon>Dinophyceae</taxon>
        <taxon>Suessiales</taxon>
        <taxon>Symbiodiniaceae</taxon>
        <taxon>Symbiodinium</taxon>
    </lineage>
</organism>
<evidence type="ECO:0000313" key="2">
    <source>
        <dbReference type="Proteomes" id="UP000604046"/>
    </source>
</evidence>
<keyword evidence="2" id="KW-1185">Reference proteome</keyword>
<comment type="caution">
    <text evidence="1">The sequence shown here is derived from an EMBL/GenBank/DDBJ whole genome shotgun (WGS) entry which is preliminary data.</text>
</comment>
<name>A0A812KXA0_9DINO</name>
<dbReference type="EMBL" id="CAJNDS010000802">
    <property type="protein sequence ID" value="CAE7235085.1"/>
    <property type="molecule type" value="Genomic_DNA"/>
</dbReference>
<reference evidence="1" key="1">
    <citation type="submission" date="2021-02" db="EMBL/GenBank/DDBJ databases">
        <authorList>
            <person name="Dougan E. K."/>
            <person name="Rhodes N."/>
            <person name="Thang M."/>
            <person name="Chan C."/>
        </authorList>
    </citation>
    <scope>NUCLEOTIDE SEQUENCE</scope>
</reference>
<gene>
    <name evidence="1" type="ORF">SNAT2548_LOCUS9998</name>
</gene>
<proteinExistence type="predicted"/>
<dbReference type="OrthoDB" id="6051552at2759"/>
<evidence type="ECO:0008006" key="3">
    <source>
        <dbReference type="Google" id="ProtNLM"/>
    </source>
</evidence>